<dbReference type="EMBL" id="JAINUF010000015">
    <property type="protein sequence ID" value="KAJ8341829.1"/>
    <property type="molecule type" value="Genomic_DNA"/>
</dbReference>
<dbReference type="Proteomes" id="UP001152622">
    <property type="component" value="Chromosome 15"/>
</dbReference>
<protein>
    <submittedName>
        <fullName evidence="1">Uncharacterized protein</fullName>
    </submittedName>
</protein>
<gene>
    <name evidence="1" type="ORF">SKAU_G00341200</name>
</gene>
<name>A0A9Q1EN51_SYNKA</name>
<evidence type="ECO:0000313" key="1">
    <source>
        <dbReference type="EMBL" id="KAJ8341829.1"/>
    </source>
</evidence>
<organism evidence="1 2">
    <name type="scientific">Synaphobranchus kaupii</name>
    <name type="common">Kaup's arrowtooth eel</name>
    <dbReference type="NCBI Taxonomy" id="118154"/>
    <lineage>
        <taxon>Eukaryota</taxon>
        <taxon>Metazoa</taxon>
        <taxon>Chordata</taxon>
        <taxon>Craniata</taxon>
        <taxon>Vertebrata</taxon>
        <taxon>Euteleostomi</taxon>
        <taxon>Actinopterygii</taxon>
        <taxon>Neopterygii</taxon>
        <taxon>Teleostei</taxon>
        <taxon>Anguilliformes</taxon>
        <taxon>Synaphobranchidae</taxon>
        <taxon>Synaphobranchus</taxon>
    </lineage>
</organism>
<sequence length="125" mass="13347">MRLTSRHRPGLFIAHLSQCLRSATTAAEDESLLKRGDSSDQPACGAAAQIAASRHNGCVARLADCGEKGCQVPGDAYRARCCGEPGPAICSAPVGIRRRQRIHRAIHHCQGLSAQMPFWSGEALL</sequence>
<comment type="caution">
    <text evidence="1">The sequence shown here is derived from an EMBL/GenBank/DDBJ whole genome shotgun (WGS) entry which is preliminary data.</text>
</comment>
<dbReference type="AlphaFoldDB" id="A0A9Q1EN51"/>
<reference evidence="1" key="1">
    <citation type="journal article" date="2023" name="Science">
        <title>Genome structures resolve the early diversification of teleost fishes.</title>
        <authorList>
            <person name="Parey E."/>
            <person name="Louis A."/>
            <person name="Montfort J."/>
            <person name="Bouchez O."/>
            <person name="Roques C."/>
            <person name="Iampietro C."/>
            <person name="Lluch J."/>
            <person name="Castinel A."/>
            <person name="Donnadieu C."/>
            <person name="Desvignes T."/>
            <person name="Floi Bucao C."/>
            <person name="Jouanno E."/>
            <person name="Wen M."/>
            <person name="Mejri S."/>
            <person name="Dirks R."/>
            <person name="Jansen H."/>
            <person name="Henkel C."/>
            <person name="Chen W.J."/>
            <person name="Zahm M."/>
            <person name="Cabau C."/>
            <person name="Klopp C."/>
            <person name="Thompson A.W."/>
            <person name="Robinson-Rechavi M."/>
            <person name="Braasch I."/>
            <person name="Lecointre G."/>
            <person name="Bobe J."/>
            <person name="Postlethwait J.H."/>
            <person name="Berthelot C."/>
            <person name="Roest Crollius H."/>
            <person name="Guiguen Y."/>
        </authorList>
    </citation>
    <scope>NUCLEOTIDE SEQUENCE</scope>
    <source>
        <strain evidence="1">WJC10195</strain>
    </source>
</reference>
<proteinExistence type="predicted"/>
<accession>A0A9Q1EN51</accession>
<evidence type="ECO:0000313" key="2">
    <source>
        <dbReference type="Proteomes" id="UP001152622"/>
    </source>
</evidence>
<keyword evidence="2" id="KW-1185">Reference proteome</keyword>